<dbReference type="GO" id="GO:0016020">
    <property type="term" value="C:membrane"/>
    <property type="evidence" value="ECO:0007669"/>
    <property type="project" value="TreeGrafter"/>
</dbReference>
<dbReference type="InterPro" id="IPR001915">
    <property type="entry name" value="Peptidase_M48"/>
</dbReference>
<organism evidence="8 9">
    <name type="scientific">Pseudodesulfovibrio cashew</name>
    <dbReference type="NCBI Taxonomy" id="2678688"/>
    <lineage>
        <taxon>Bacteria</taxon>
        <taxon>Pseudomonadati</taxon>
        <taxon>Thermodesulfobacteriota</taxon>
        <taxon>Desulfovibrionia</taxon>
        <taxon>Desulfovibrionales</taxon>
        <taxon>Desulfovibrionaceae</taxon>
    </lineage>
</organism>
<accession>A0A6I6JJE4</accession>
<name>A0A6I6JJE4_9BACT</name>
<dbReference type="Proteomes" id="UP000428328">
    <property type="component" value="Chromosome"/>
</dbReference>
<evidence type="ECO:0000256" key="4">
    <source>
        <dbReference type="ARBA" id="ARBA00022801"/>
    </source>
</evidence>
<evidence type="ECO:0000256" key="6">
    <source>
        <dbReference type="ARBA" id="ARBA00023049"/>
    </source>
</evidence>
<evidence type="ECO:0000256" key="5">
    <source>
        <dbReference type="ARBA" id="ARBA00022833"/>
    </source>
</evidence>
<dbReference type="InterPro" id="IPR051156">
    <property type="entry name" value="Mito/Outer_Membr_Metalloprot"/>
</dbReference>
<keyword evidence="9" id="KW-1185">Reference proteome</keyword>
<dbReference type="SUPFAM" id="SSF48452">
    <property type="entry name" value="TPR-like"/>
    <property type="match status" value="1"/>
</dbReference>
<dbReference type="PANTHER" id="PTHR22726:SF1">
    <property type="entry name" value="METALLOENDOPEPTIDASE OMA1, MITOCHONDRIAL"/>
    <property type="match status" value="1"/>
</dbReference>
<dbReference type="InterPro" id="IPR011990">
    <property type="entry name" value="TPR-like_helical_dom_sf"/>
</dbReference>
<dbReference type="KEGG" id="psel:GM415_10215"/>
<keyword evidence="5" id="KW-0862">Zinc</keyword>
<proteinExistence type="predicted"/>
<keyword evidence="3" id="KW-0479">Metal-binding</keyword>
<dbReference type="EMBL" id="CP046400">
    <property type="protein sequence ID" value="QGY40483.1"/>
    <property type="molecule type" value="Genomic_DNA"/>
</dbReference>
<dbReference type="CDD" id="cd07333">
    <property type="entry name" value="M48C_bepA_like"/>
    <property type="match status" value="1"/>
</dbReference>
<dbReference type="GO" id="GO:0004222">
    <property type="term" value="F:metalloendopeptidase activity"/>
    <property type="evidence" value="ECO:0007669"/>
    <property type="project" value="InterPro"/>
</dbReference>
<dbReference type="AlphaFoldDB" id="A0A6I6JJE4"/>
<evidence type="ECO:0000259" key="7">
    <source>
        <dbReference type="Pfam" id="PF01435"/>
    </source>
</evidence>
<reference evidence="8 9" key="1">
    <citation type="submission" date="2019-11" db="EMBL/GenBank/DDBJ databases">
        <authorList>
            <person name="Zheng R.K."/>
            <person name="Sun C.M."/>
        </authorList>
    </citation>
    <scope>NUCLEOTIDE SEQUENCE [LARGE SCALE GENOMIC DNA]</scope>
    <source>
        <strain evidence="8 9">SRB007</strain>
    </source>
</reference>
<gene>
    <name evidence="8" type="ORF">GM415_10215</name>
</gene>
<comment type="cofactor">
    <cofactor evidence="1">
        <name>Zn(2+)</name>
        <dbReference type="ChEBI" id="CHEBI:29105"/>
    </cofactor>
</comment>
<dbReference type="Gene3D" id="3.30.2010.10">
    <property type="entry name" value="Metalloproteases ('zincins'), catalytic domain"/>
    <property type="match status" value="1"/>
</dbReference>
<sequence>MGAAIQPPGYYVKRFISILPALFAALLLVLSPAMTAYAGILPETKITIRQENEMGRKFDRMIRTQMGMVGDTYITDYVDKVVQNIVKAKRPMPFRVQSAVVSNPILNAFAIPGGYIYIFTGLLQEVQSEDQLAAVIAHELAHVSQRHVASRIEKQGKVGILSMAGILAGAFLGMAGGKGSGKAAAAIMAGSQGMATAAMLKYSREDENEADHVGLNSLVKAGYNPEGMPETFQIMIKKRWFDSGSQIPTYISTHPGLSERITYLHDRISRMPASFAERKEETVTLRHIQPIVRAKMSPADTALAYFNNLKPAERTAMDYVGMGIAQQRLKDLDGAAASFAKALSMDGSDPLVAREAGIFQFKTGNQKEAFKYLQMAVIKNRRDALGLFYLARLQAEAGQSARGAETMRKVLALVPEDSEVHHHLGMILGESGDEFGGNLHLAYAALYSNDMRKARYHEQGAEAKASTQAQKDELEKLKKTIQDRSKPDK</sequence>
<evidence type="ECO:0000256" key="2">
    <source>
        <dbReference type="ARBA" id="ARBA00022670"/>
    </source>
</evidence>
<dbReference type="GO" id="GO:0051603">
    <property type="term" value="P:proteolysis involved in protein catabolic process"/>
    <property type="evidence" value="ECO:0007669"/>
    <property type="project" value="TreeGrafter"/>
</dbReference>
<dbReference type="Pfam" id="PF01435">
    <property type="entry name" value="Peptidase_M48"/>
    <property type="match status" value="1"/>
</dbReference>
<dbReference type="PANTHER" id="PTHR22726">
    <property type="entry name" value="METALLOENDOPEPTIDASE OMA1"/>
    <property type="match status" value="1"/>
</dbReference>
<dbReference type="InterPro" id="IPR019734">
    <property type="entry name" value="TPR_rpt"/>
</dbReference>
<keyword evidence="2 8" id="KW-0645">Protease</keyword>
<feature type="domain" description="Peptidase M48" evidence="7">
    <location>
        <begin position="78"/>
        <end position="267"/>
    </location>
</feature>
<dbReference type="Gene3D" id="1.25.40.10">
    <property type="entry name" value="Tetratricopeptide repeat domain"/>
    <property type="match status" value="1"/>
</dbReference>
<evidence type="ECO:0000313" key="8">
    <source>
        <dbReference type="EMBL" id="QGY40483.1"/>
    </source>
</evidence>
<keyword evidence="6 8" id="KW-0482">Metalloprotease</keyword>
<evidence type="ECO:0000256" key="1">
    <source>
        <dbReference type="ARBA" id="ARBA00001947"/>
    </source>
</evidence>
<keyword evidence="4" id="KW-0378">Hydrolase</keyword>
<evidence type="ECO:0000313" key="9">
    <source>
        <dbReference type="Proteomes" id="UP000428328"/>
    </source>
</evidence>
<evidence type="ECO:0000256" key="3">
    <source>
        <dbReference type="ARBA" id="ARBA00022723"/>
    </source>
</evidence>
<dbReference type="GO" id="GO:0046872">
    <property type="term" value="F:metal ion binding"/>
    <property type="evidence" value="ECO:0007669"/>
    <property type="project" value="UniProtKB-KW"/>
</dbReference>
<dbReference type="SMART" id="SM00028">
    <property type="entry name" value="TPR"/>
    <property type="match status" value="3"/>
</dbReference>
<protein>
    <submittedName>
        <fullName evidence="8">M48 family metalloprotease</fullName>
    </submittedName>
</protein>